<reference evidence="2 3" key="1">
    <citation type="journal article" date="2016" name="Mol. Biol. Evol.">
        <title>Genome-Wide Survey of Gut Fungi (Harpellales) Reveals the First Horizontally Transferred Ubiquitin Gene from a Mosquito Host.</title>
        <authorList>
            <person name="Wang Y."/>
            <person name="White M.M."/>
            <person name="Kvist S."/>
            <person name="Moncalvo J.M."/>
        </authorList>
    </citation>
    <scope>NUCLEOTIDE SEQUENCE [LARGE SCALE GENOMIC DNA]</scope>
    <source>
        <strain evidence="2 3">ALG-7-W6</strain>
    </source>
</reference>
<protein>
    <recommendedName>
        <fullName evidence="1">Reverse transcriptase domain-containing protein</fullName>
    </recommendedName>
</protein>
<evidence type="ECO:0000313" key="3">
    <source>
        <dbReference type="Proteomes" id="UP000187455"/>
    </source>
</evidence>
<accession>A0A1R0GXX1</accession>
<dbReference type="PANTHER" id="PTHR47027">
    <property type="entry name" value="REVERSE TRANSCRIPTASE DOMAIN-CONTAINING PROTEIN"/>
    <property type="match status" value="1"/>
</dbReference>
<dbReference type="Proteomes" id="UP000187455">
    <property type="component" value="Unassembled WGS sequence"/>
</dbReference>
<dbReference type="EMBL" id="LSSL01002212">
    <property type="protein sequence ID" value="OLY81740.1"/>
    <property type="molecule type" value="Genomic_DNA"/>
</dbReference>
<name>A0A1R0GXX1_9FUNG</name>
<comment type="caution">
    <text evidence="2">The sequence shown here is derived from an EMBL/GenBank/DDBJ whole genome shotgun (WGS) entry which is preliminary data.</text>
</comment>
<gene>
    <name evidence="2" type="ORF">AYI68_g4149</name>
</gene>
<feature type="domain" description="Reverse transcriptase" evidence="1">
    <location>
        <begin position="1"/>
        <end position="89"/>
    </location>
</feature>
<feature type="non-terminal residue" evidence="2">
    <location>
        <position position="1"/>
    </location>
</feature>
<dbReference type="AlphaFoldDB" id="A0A1R0GXX1"/>
<dbReference type="STRING" id="133383.A0A1R0GXX1"/>
<dbReference type="InterPro" id="IPR000477">
    <property type="entry name" value="RT_dom"/>
</dbReference>
<dbReference type="PROSITE" id="PS50878">
    <property type="entry name" value="RT_POL"/>
    <property type="match status" value="1"/>
</dbReference>
<organism evidence="2 3">
    <name type="scientific">Smittium mucronatum</name>
    <dbReference type="NCBI Taxonomy" id="133383"/>
    <lineage>
        <taxon>Eukaryota</taxon>
        <taxon>Fungi</taxon>
        <taxon>Fungi incertae sedis</taxon>
        <taxon>Zoopagomycota</taxon>
        <taxon>Kickxellomycotina</taxon>
        <taxon>Harpellomycetes</taxon>
        <taxon>Harpellales</taxon>
        <taxon>Legeriomycetaceae</taxon>
        <taxon>Smittium</taxon>
    </lineage>
</organism>
<keyword evidence="3" id="KW-1185">Reference proteome</keyword>
<dbReference type="Pfam" id="PF00078">
    <property type="entry name" value="RVT_1"/>
    <property type="match status" value="1"/>
</dbReference>
<dbReference type="PANTHER" id="PTHR47027:SF20">
    <property type="entry name" value="REVERSE TRANSCRIPTASE-LIKE PROTEIN WITH RNA-DIRECTED DNA POLYMERASE DOMAIN"/>
    <property type="match status" value="1"/>
</dbReference>
<evidence type="ECO:0000259" key="1">
    <source>
        <dbReference type="PROSITE" id="PS50878"/>
    </source>
</evidence>
<proteinExistence type="predicted"/>
<evidence type="ECO:0000313" key="2">
    <source>
        <dbReference type="EMBL" id="OLY81740.1"/>
    </source>
</evidence>
<sequence length="231" mass="25717">GIQGVYVPGLISRIPGLLFADDAVLLAESEADMQIALNKITDWSNTWEMTVNASKCGAMNVASPQSSDLILQGQNIPKTDQYTYLGYIMNYKWDVSGTIKNNKLKVRKAFYAAYSFLKRSDAPVSLKIKLKNSVLMLIDCYGGETFKMSESRVKPIQAEIDNAIILVANVDKSAAMERVRTELGIKSVFLKTSTARERAYHKWPTLKTWIAELIKSPIKAITATWVTGSVR</sequence>
<dbReference type="OrthoDB" id="5545314at2759"/>